<dbReference type="InterPro" id="IPR029058">
    <property type="entry name" value="AB_hydrolase_fold"/>
</dbReference>
<dbReference type="Proteomes" id="UP000569732">
    <property type="component" value="Unassembled WGS sequence"/>
</dbReference>
<comment type="similarity">
    <text evidence="1">Belongs to the thioesterase family.</text>
</comment>
<accession>A0A853I428</accession>
<dbReference type="Pfam" id="PF00975">
    <property type="entry name" value="Thioesterase"/>
    <property type="match status" value="1"/>
</dbReference>
<dbReference type="RefSeq" id="WP_180568300.1">
    <property type="nucleotide sequence ID" value="NZ_JACCKB010000012.1"/>
</dbReference>
<evidence type="ECO:0000313" key="4">
    <source>
        <dbReference type="Proteomes" id="UP000569732"/>
    </source>
</evidence>
<feature type="domain" description="Thioesterase" evidence="2">
    <location>
        <begin position="25"/>
        <end position="247"/>
    </location>
</feature>
<organism evidence="3 4">
    <name type="scientific">Spartinivicinus marinus</name>
    <dbReference type="NCBI Taxonomy" id="2994442"/>
    <lineage>
        <taxon>Bacteria</taxon>
        <taxon>Pseudomonadati</taxon>
        <taxon>Pseudomonadota</taxon>
        <taxon>Gammaproteobacteria</taxon>
        <taxon>Oceanospirillales</taxon>
        <taxon>Zooshikellaceae</taxon>
        <taxon>Spartinivicinus</taxon>
    </lineage>
</organism>
<dbReference type="InterPro" id="IPR001031">
    <property type="entry name" value="Thioesterase"/>
</dbReference>
<dbReference type="SUPFAM" id="SSF53474">
    <property type="entry name" value="alpha/beta-Hydrolases"/>
    <property type="match status" value="1"/>
</dbReference>
<name>A0A853I428_9GAMM</name>
<protein>
    <submittedName>
        <fullName evidence="3">Thioesterase</fullName>
    </submittedName>
</protein>
<sequence length="255" mass="28724">MINNKPLRPAKGYFDDVNGHNAKLTLFCFPYAGGSAAIYYHWPQLLKAKIAVCPAYLPGRGIRFDETPIDQLDCLTNKLLSAITPYLDRPYALFGHSMGALIAYELTQKICQAGLTQPEHLFVSGRQAPHVSRKKCNIHHLSDSELKVELKQLNGTPQEVLNSDELMELMLPVVRADFKLVETYQLTEHAPLTIPITAFTGTLDVDIPLADVIAWHQHTCNQFNYYELPGDHFFIHQMKDDMCQIISNSLLDSSP</sequence>
<dbReference type="GO" id="GO:0008610">
    <property type="term" value="P:lipid biosynthetic process"/>
    <property type="evidence" value="ECO:0007669"/>
    <property type="project" value="TreeGrafter"/>
</dbReference>
<reference evidence="3 4" key="1">
    <citation type="submission" date="2020-07" db="EMBL/GenBank/DDBJ databases">
        <title>Endozoicomonas sp. nov., isolated from sediment.</title>
        <authorList>
            <person name="Gu T."/>
        </authorList>
    </citation>
    <scope>NUCLEOTIDE SEQUENCE [LARGE SCALE GENOMIC DNA]</scope>
    <source>
        <strain evidence="3 4">SM1973</strain>
    </source>
</reference>
<evidence type="ECO:0000313" key="3">
    <source>
        <dbReference type="EMBL" id="NYZ66272.1"/>
    </source>
</evidence>
<comment type="caution">
    <text evidence="3">The sequence shown here is derived from an EMBL/GenBank/DDBJ whole genome shotgun (WGS) entry which is preliminary data.</text>
</comment>
<dbReference type="PANTHER" id="PTHR11487:SF0">
    <property type="entry name" value="S-ACYL FATTY ACID SYNTHASE THIOESTERASE, MEDIUM CHAIN"/>
    <property type="match status" value="1"/>
</dbReference>
<gene>
    <name evidence="3" type="ORF">H0A36_09635</name>
</gene>
<keyword evidence="4" id="KW-1185">Reference proteome</keyword>
<dbReference type="EMBL" id="JACCKB010000012">
    <property type="protein sequence ID" value="NYZ66272.1"/>
    <property type="molecule type" value="Genomic_DNA"/>
</dbReference>
<dbReference type="Gene3D" id="3.40.50.1820">
    <property type="entry name" value="alpha/beta hydrolase"/>
    <property type="match status" value="1"/>
</dbReference>
<evidence type="ECO:0000259" key="2">
    <source>
        <dbReference type="Pfam" id="PF00975"/>
    </source>
</evidence>
<evidence type="ECO:0000256" key="1">
    <source>
        <dbReference type="ARBA" id="ARBA00007169"/>
    </source>
</evidence>
<dbReference type="AlphaFoldDB" id="A0A853I428"/>
<dbReference type="PANTHER" id="PTHR11487">
    <property type="entry name" value="THIOESTERASE"/>
    <property type="match status" value="1"/>
</dbReference>
<proteinExistence type="inferred from homology"/>
<dbReference type="InterPro" id="IPR012223">
    <property type="entry name" value="TEII"/>
</dbReference>